<dbReference type="InterPro" id="IPR013818">
    <property type="entry name" value="Lipase"/>
</dbReference>
<dbReference type="PROSITE" id="PS01209">
    <property type="entry name" value="LDLRA_1"/>
    <property type="match status" value="1"/>
</dbReference>
<dbReference type="SMART" id="SM00192">
    <property type="entry name" value="LDLa"/>
    <property type="match status" value="1"/>
</dbReference>
<dbReference type="SUPFAM" id="SSF49854">
    <property type="entry name" value="Spermadhesin, CUB domain"/>
    <property type="match status" value="1"/>
</dbReference>
<feature type="signal peptide" evidence="12">
    <location>
        <begin position="1"/>
        <end position="26"/>
    </location>
</feature>
<dbReference type="PROSITE" id="PS50068">
    <property type="entry name" value="LDLRA_2"/>
    <property type="match status" value="1"/>
</dbReference>
<dbReference type="GO" id="GO:0017171">
    <property type="term" value="F:serine hydrolase activity"/>
    <property type="evidence" value="ECO:0007669"/>
    <property type="project" value="TreeGrafter"/>
</dbReference>
<keyword evidence="11" id="KW-0812">Transmembrane</keyword>
<dbReference type="InterPro" id="IPR000734">
    <property type="entry name" value="TAG_lipase"/>
</dbReference>
<comment type="similarity">
    <text evidence="3 9">Belongs to the AB hydrolase superfamily. Lipase family.</text>
</comment>
<evidence type="ECO:0000256" key="3">
    <source>
        <dbReference type="ARBA" id="ARBA00010701"/>
    </source>
</evidence>
<keyword evidence="11" id="KW-1133">Transmembrane helix</keyword>
<sequence>MCLAGGARALLLLALVLCQRAGRVDGKNDNYQMTDICKKYFLRDLYRKIDGAVLTSQNERDLNCAITFQTHSILQRFMLRFDQLHLDCNDHLYIYDGAHAVGSYKADLSCRNTKQSVGAIYTRTNFVTLRYVTDAWGTKENGFRLVITAVKDPKHTCKDFRCTQNEFCIETDLLCDGVNHCGDGSDEATSTLCANSEASTILGMQTTWFAVALVFLILSVGCLVTATVLCFFRKHVLTPRHPHNAHNAQSHPPVSFPWIPSSSRLVSYVLIYRGVSPTTTSDDRSPKRPVSSRLPSGIVRPSVRHRARSGVVHDGREMTTTKRGGYATRRTLLTFLLIVVELSAAAQTFVVSNAIDDKDYFVGPCLVNTNQTCPDEEVTFYLYTKHNPDVGQRVLVNGSGSNLADTNFVAKSPTKIIVHGYNSDMQLGYLVDIRNEYLRKGRYNLIALDWHRLAIAPCYPVAVHNVPHVGDCLAQLVERLRDYGATEIHVIGFSLGAHVPAFAANALRPYRLSRITGLDPAMPLFVTVNRDEKLDASDAEFVDVLHTNAFIQGKIEASGHIDFYMNGGVNQPGCWEQRNPFGCNHHRAAAYFAESINSNIGFWGWPCPGFVAYLLGLCPARFPAVLMGENVNRTCQGFHLVKTKAQSPYAEGKFTVDQQDLYV</sequence>
<evidence type="ECO:0000256" key="12">
    <source>
        <dbReference type="SAM" id="SignalP"/>
    </source>
</evidence>
<evidence type="ECO:0000313" key="15">
    <source>
        <dbReference type="RefSeq" id="XP_014473566.1"/>
    </source>
</evidence>
<dbReference type="GO" id="GO:0016042">
    <property type="term" value="P:lipid catabolic process"/>
    <property type="evidence" value="ECO:0007669"/>
    <property type="project" value="TreeGrafter"/>
</dbReference>
<evidence type="ECO:0000313" key="14">
    <source>
        <dbReference type="Proteomes" id="UP000515204"/>
    </source>
</evidence>
<protein>
    <recommendedName>
        <fullName evidence="4">phospholipase A1</fullName>
        <ecNumber evidence="4">3.1.1.32</ecNumber>
    </recommendedName>
</protein>
<dbReference type="InterPro" id="IPR035914">
    <property type="entry name" value="Sperma_CUB_dom_sf"/>
</dbReference>
<keyword evidence="14" id="KW-1185">Reference proteome</keyword>
<feature type="domain" description="Lipase" evidence="13">
    <location>
        <begin position="369"/>
        <end position="618"/>
    </location>
</feature>
<accession>A0A6P3X5E4</accession>
<dbReference type="EC" id="3.1.1.32" evidence="4"/>
<dbReference type="OrthoDB" id="199913at2759"/>
<keyword evidence="11" id="KW-0472">Membrane</keyword>
<evidence type="ECO:0000256" key="8">
    <source>
        <dbReference type="PROSITE-ProRule" id="PRU00124"/>
    </source>
</evidence>
<dbReference type="AlphaFoldDB" id="A0A6P3X5E4"/>
<name>A0A6P3X5E4_DINQU</name>
<proteinExistence type="inferred from homology"/>
<dbReference type="Gene3D" id="2.60.120.290">
    <property type="entry name" value="Spermadhesin, CUB domain"/>
    <property type="match status" value="1"/>
</dbReference>
<evidence type="ECO:0000256" key="2">
    <source>
        <dbReference type="ARBA" id="ARBA00004613"/>
    </source>
</evidence>
<dbReference type="InterPro" id="IPR002172">
    <property type="entry name" value="LDrepeatLR_classA_rpt"/>
</dbReference>
<dbReference type="SUPFAM" id="SSF53474">
    <property type="entry name" value="alpha/beta-Hydrolases"/>
    <property type="match status" value="1"/>
</dbReference>
<evidence type="ECO:0000256" key="11">
    <source>
        <dbReference type="SAM" id="Phobius"/>
    </source>
</evidence>
<evidence type="ECO:0000256" key="7">
    <source>
        <dbReference type="ARBA" id="ARBA00023157"/>
    </source>
</evidence>
<dbReference type="PANTHER" id="PTHR11610:SF151">
    <property type="entry name" value="PHOSPHOLIPASE A1 MEMBER A-LIKE PROTEIN"/>
    <property type="match status" value="1"/>
</dbReference>
<keyword evidence="12" id="KW-0732">Signal</keyword>
<dbReference type="InterPro" id="IPR036055">
    <property type="entry name" value="LDL_receptor-like_sf"/>
</dbReference>
<dbReference type="Pfam" id="PF00057">
    <property type="entry name" value="Ldl_recept_a"/>
    <property type="match status" value="1"/>
</dbReference>
<dbReference type="Pfam" id="PF00151">
    <property type="entry name" value="Lipase"/>
    <property type="match status" value="1"/>
</dbReference>
<dbReference type="FunFam" id="3.40.50.1820:FF:000076">
    <property type="entry name" value="phospholipase A1"/>
    <property type="match status" value="1"/>
</dbReference>
<dbReference type="InterPro" id="IPR023415">
    <property type="entry name" value="LDLR_class-A_CS"/>
</dbReference>
<gene>
    <name evidence="15" type="primary">LOC106743854</name>
</gene>
<dbReference type="InterPro" id="IPR029058">
    <property type="entry name" value="AB_hydrolase_fold"/>
</dbReference>
<dbReference type="SUPFAM" id="SSF57424">
    <property type="entry name" value="LDL receptor-like module"/>
    <property type="match status" value="1"/>
</dbReference>
<dbReference type="RefSeq" id="XP_014473566.1">
    <property type="nucleotide sequence ID" value="XM_014618080.1"/>
</dbReference>
<evidence type="ECO:0000256" key="5">
    <source>
        <dbReference type="ARBA" id="ARBA00022525"/>
    </source>
</evidence>
<evidence type="ECO:0000256" key="1">
    <source>
        <dbReference type="ARBA" id="ARBA00000111"/>
    </source>
</evidence>
<dbReference type="PANTHER" id="PTHR11610">
    <property type="entry name" value="LIPASE"/>
    <property type="match status" value="1"/>
</dbReference>
<feature type="chain" id="PRO_5027759678" description="phospholipase A1" evidence="12">
    <location>
        <begin position="27"/>
        <end position="663"/>
    </location>
</feature>
<dbReference type="InterPro" id="IPR033906">
    <property type="entry name" value="Lipase_N"/>
</dbReference>
<feature type="transmembrane region" description="Helical" evidence="11">
    <location>
        <begin position="332"/>
        <end position="355"/>
    </location>
</feature>
<comment type="caution">
    <text evidence="8">Lacks conserved residue(s) required for the propagation of feature annotation.</text>
</comment>
<feature type="region of interest" description="Disordered" evidence="10">
    <location>
        <begin position="277"/>
        <end position="296"/>
    </location>
</feature>
<keyword evidence="7" id="KW-1015">Disulfide bond</keyword>
<comment type="subcellular location">
    <subcellularLocation>
        <location evidence="2">Secreted</location>
    </subcellularLocation>
</comment>
<feature type="transmembrane region" description="Helical" evidence="11">
    <location>
        <begin position="208"/>
        <end position="232"/>
    </location>
</feature>
<reference evidence="15" key="1">
    <citation type="submission" date="2025-08" db="UniProtKB">
        <authorList>
            <consortium name="RefSeq"/>
        </authorList>
    </citation>
    <scope>IDENTIFICATION</scope>
</reference>
<evidence type="ECO:0000259" key="13">
    <source>
        <dbReference type="Pfam" id="PF00151"/>
    </source>
</evidence>
<comment type="catalytic activity">
    <reaction evidence="1">
        <text>a 1,2-diacyl-sn-glycero-3-phosphocholine + H2O = a 2-acyl-sn-glycero-3-phosphocholine + a fatty acid + H(+)</text>
        <dbReference type="Rhea" id="RHEA:18689"/>
        <dbReference type="ChEBI" id="CHEBI:15377"/>
        <dbReference type="ChEBI" id="CHEBI:15378"/>
        <dbReference type="ChEBI" id="CHEBI:28868"/>
        <dbReference type="ChEBI" id="CHEBI:57643"/>
        <dbReference type="ChEBI" id="CHEBI:57875"/>
        <dbReference type="EC" id="3.1.1.32"/>
    </reaction>
</comment>
<keyword evidence="5" id="KW-0964">Secreted</keyword>
<evidence type="ECO:0000256" key="4">
    <source>
        <dbReference type="ARBA" id="ARBA00013179"/>
    </source>
</evidence>
<dbReference type="PRINTS" id="PR00821">
    <property type="entry name" value="TAGLIPASE"/>
</dbReference>
<dbReference type="GeneID" id="106743854"/>
<evidence type="ECO:0000256" key="6">
    <source>
        <dbReference type="ARBA" id="ARBA00022801"/>
    </source>
</evidence>
<dbReference type="GO" id="GO:0005615">
    <property type="term" value="C:extracellular space"/>
    <property type="evidence" value="ECO:0007669"/>
    <property type="project" value="TreeGrafter"/>
</dbReference>
<dbReference type="Proteomes" id="UP000515204">
    <property type="component" value="Unplaced"/>
</dbReference>
<dbReference type="CDD" id="cd00707">
    <property type="entry name" value="Pancreat_lipase_like"/>
    <property type="match status" value="1"/>
</dbReference>
<evidence type="ECO:0000256" key="10">
    <source>
        <dbReference type="SAM" id="MobiDB-lite"/>
    </source>
</evidence>
<dbReference type="Gene3D" id="3.40.50.1820">
    <property type="entry name" value="alpha/beta hydrolase"/>
    <property type="match status" value="1"/>
</dbReference>
<evidence type="ECO:0000256" key="9">
    <source>
        <dbReference type="RuleBase" id="RU004262"/>
    </source>
</evidence>
<dbReference type="KEGG" id="dqu:106743854"/>
<dbReference type="Gene3D" id="4.10.400.10">
    <property type="entry name" value="Low-density Lipoprotein Receptor"/>
    <property type="match status" value="1"/>
</dbReference>
<dbReference type="GO" id="GO:0008970">
    <property type="term" value="F:phospholipase A1 activity"/>
    <property type="evidence" value="ECO:0007669"/>
    <property type="project" value="UniProtKB-EC"/>
</dbReference>
<organism evidence="14 15">
    <name type="scientific">Dinoponera quadriceps</name>
    <name type="common">South American ant</name>
    <dbReference type="NCBI Taxonomy" id="609295"/>
    <lineage>
        <taxon>Eukaryota</taxon>
        <taxon>Metazoa</taxon>
        <taxon>Ecdysozoa</taxon>
        <taxon>Arthropoda</taxon>
        <taxon>Hexapoda</taxon>
        <taxon>Insecta</taxon>
        <taxon>Pterygota</taxon>
        <taxon>Neoptera</taxon>
        <taxon>Endopterygota</taxon>
        <taxon>Hymenoptera</taxon>
        <taxon>Apocrita</taxon>
        <taxon>Aculeata</taxon>
        <taxon>Formicoidea</taxon>
        <taxon>Formicidae</taxon>
        <taxon>Ponerinae</taxon>
        <taxon>Ponerini</taxon>
        <taxon>Dinoponera</taxon>
    </lineage>
</organism>
<dbReference type="CDD" id="cd00112">
    <property type="entry name" value="LDLa"/>
    <property type="match status" value="1"/>
</dbReference>
<keyword evidence="6" id="KW-0378">Hydrolase</keyword>